<gene>
    <name evidence="8" type="ORF">RhiirA5_314218</name>
</gene>
<dbReference type="Pfam" id="PF00067">
    <property type="entry name" value="p450"/>
    <property type="match status" value="1"/>
</dbReference>
<dbReference type="PROSITE" id="PS00086">
    <property type="entry name" value="CYTOCHROME_P450"/>
    <property type="match status" value="1"/>
</dbReference>
<dbReference type="Gene3D" id="1.10.630.10">
    <property type="entry name" value="Cytochrome P450"/>
    <property type="match status" value="1"/>
</dbReference>
<reference evidence="8 9" key="2">
    <citation type="submission" date="2017-09" db="EMBL/GenBank/DDBJ databases">
        <title>Extensive intraspecific genome diversity in a model arbuscular mycorrhizal fungus.</title>
        <authorList>
            <person name="Chen E.C."/>
            <person name="Morin E."/>
            <person name="Beaudet D."/>
            <person name="Noel J."/>
            <person name="Ndikumana S."/>
            <person name="Charron P."/>
            <person name="St-Onge C."/>
            <person name="Giorgi J."/>
            <person name="Grigoriev I.V."/>
            <person name="Roux C."/>
            <person name="Martin F.M."/>
            <person name="Corradi N."/>
        </authorList>
    </citation>
    <scope>NUCLEOTIDE SEQUENCE [LARGE SCALE GENOMIC DNA]</scope>
    <source>
        <strain evidence="8 9">A5</strain>
    </source>
</reference>
<proteinExistence type="inferred from homology"/>
<comment type="caution">
    <text evidence="8">The sequence shown here is derived from an EMBL/GenBank/DDBJ whole genome shotgun (WGS) entry which is preliminary data.</text>
</comment>
<reference evidence="8 9" key="1">
    <citation type="submission" date="2016-04" db="EMBL/GenBank/DDBJ databases">
        <title>Genome analyses suggest a sexual origin of heterokaryosis in a supposedly ancient asexual fungus.</title>
        <authorList>
            <person name="Ropars J."/>
            <person name="Sedzielewska K."/>
            <person name="Noel J."/>
            <person name="Charron P."/>
            <person name="Farinelli L."/>
            <person name="Marton T."/>
            <person name="Kruger M."/>
            <person name="Pelin A."/>
            <person name="Brachmann A."/>
            <person name="Corradi N."/>
        </authorList>
    </citation>
    <scope>NUCLEOTIDE SEQUENCE [LARGE SCALE GENOMIC DNA]</scope>
    <source>
        <strain evidence="8 9">A5</strain>
    </source>
</reference>
<evidence type="ECO:0000256" key="2">
    <source>
        <dbReference type="ARBA" id="ARBA00010617"/>
    </source>
</evidence>
<dbReference type="GO" id="GO:0004497">
    <property type="term" value="F:monooxygenase activity"/>
    <property type="evidence" value="ECO:0007669"/>
    <property type="project" value="UniProtKB-KW"/>
</dbReference>
<dbReference type="VEuPathDB" id="FungiDB:RhiirA1_530801"/>
<dbReference type="PANTHER" id="PTHR24305:SF166">
    <property type="entry name" value="CYTOCHROME P450 12A4, MITOCHONDRIAL-RELATED"/>
    <property type="match status" value="1"/>
</dbReference>
<dbReference type="VEuPathDB" id="FungiDB:RhiirFUN_005168"/>
<keyword evidence="6" id="KW-0560">Oxidoreductase</keyword>
<evidence type="ECO:0000256" key="3">
    <source>
        <dbReference type="ARBA" id="ARBA00022723"/>
    </source>
</evidence>
<protein>
    <submittedName>
        <fullName evidence="8">Cytochrome P450</fullName>
    </submittedName>
</protein>
<evidence type="ECO:0000256" key="1">
    <source>
        <dbReference type="ARBA" id="ARBA00001971"/>
    </source>
</evidence>
<keyword evidence="7" id="KW-1133">Transmembrane helix</keyword>
<dbReference type="VEuPathDB" id="FungiDB:FUN_005486"/>
<dbReference type="CDD" id="cd11069">
    <property type="entry name" value="CYP_FUM15-like"/>
    <property type="match status" value="1"/>
</dbReference>
<keyword evidence="6" id="KW-0503">Monooxygenase</keyword>
<dbReference type="PANTHER" id="PTHR24305">
    <property type="entry name" value="CYTOCHROME P450"/>
    <property type="match status" value="1"/>
</dbReference>
<dbReference type="GO" id="GO:0005506">
    <property type="term" value="F:iron ion binding"/>
    <property type="evidence" value="ECO:0007669"/>
    <property type="project" value="InterPro"/>
</dbReference>
<dbReference type="InterPro" id="IPR017972">
    <property type="entry name" value="Cyt_P450_CS"/>
</dbReference>
<evidence type="ECO:0000313" key="9">
    <source>
        <dbReference type="Proteomes" id="UP000232722"/>
    </source>
</evidence>
<dbReference type="InterPro" id="IPR036396">
    <property type="entry name" value="Cyt_P450_sf"/>
</dbReference>
<keyword evidence="7" id="KW-0812">Transmembrane</keyword>
<organism evidence="8 9">
    <name type="scientific">Rhizophagus irregularis</name>
    <dbReference type="NCBI Taxonomy" id="588596"/>
    <lineage>
        <taxon>Eukaryota</taxon>
        <taxon>Fungi</taxon>
        <taxon>Fungi incertae sedis</taxon>
        <taxon>Mucoromycota</taxon>
        <taxon>Glomeromycotina</taxon>
        <taxon>Glomeromycetes</taxon>
        <taxon>Glomerales</taxon>
        <taxon>Glomeraceae</taxon>
        <taxon>Rhizophagus</taxon>
    </lineage>
</organism>
<feature type="binding site" description="axial binding residue" evidence="5">
    <location>
        <position position="450"/>
    </location>
    <ligand>
        <name>heme</name>
        <dbReference type="ChEBI" id="CHEBI:30413"/>
    </ligand>
    <ligandPart>
        <name>Fe</name>
        <dbReference type="ChEBI" id="CHEBI:18248"/>
    </ligandPart>
</feature>
<dbReference type="Proteomes" id="UP000232722">
    <property type="component" value="Unassembled WGS sequence"/>
</dbReference>
<dbReference type="AlphaFoldDB" id="A0A2N0PJ39"/>
<dbReference type="GO" id="GO:0020037">
    <property type="term" value="F:heme binding"/>
    <property type="evidence" value="ECO:0007669"/>
    <property type="project" value="InterPro"/>
</dbReference>
<name>A0A2N0PJ39_9GLOM</name>
<accession>A0A2N0PJ39</accession>
<feature type="transmembrane region" description="Helical" evidence="7">
    <location>
        <begin position="6"/>
        <end position="25"/>
    </location>
</feature>
<comment type="similarity">
    <text evidence="2 6">Belongs to the cytochrome P450 family.</text>
</comment>
<sequence length="505" mass="57584">MLDLTSLISFFVLGVIGWATYKMYIWPVYLSPLRKIPGPPFESLFYGNYKKFMKEEVNEPQLELTKKYGNIVKYYEIFNQPALLITDTTIVQDITLSHSYDYIKPVNILSDSVAFIGNGLALSEGNVHKRQRKMMNPAFTYSNIKNMVPTFTRIASKLISVITEDTINLGESKIKIAPYLSKATLDIIGLVGFNYEFNTLTSPNELANAYNAIVTPPTILHFMLGRLAYYFPMVRSIPIEINKNFVNACAVIDRESKNLVKRKLKEADIGELKGDDLLSVLININKTLPIEEKLTDEELKNQIMTFLLAGHETTSTSTSWAIYLLARHPHMQDILREEINKAFPDKSNFNPTFDEINSLEYLNGVVKETLRLHSPVTMIRRTNIKDKVYGNYFIPKYTPIMISTMGLHKSTEIWGPTAAEFDPKRWLDPTLTKNISNLSFLPFNTGARGCIGNKLALAEFKILLSNLIRNFVFRPTDEGFQSKTRTFVSSKPDSHFEFKISRVES</sequence>
<keyword evidence="5 6" id="KW-0349">Heme</keyword>
<evidence type="ECO:0000256" key="5">
    <source>
        <dbReference type="PIRSR" id="PIRSR602401-1"/>
    </source>
</evidence>
<dbReference type="GO" id="GO:0016705">
    <property type="term" value="F:oxidoreductase activity, acting on paired donors, with incorporation or reduction of molecular oxygen"/>
    <property type="evidence" value="ECO:0007669"/>
    <property type="project" value="InterPro"/>
</dbReference>
<dbReference type="PRINTS" id="PR00463">
    <property type="entry name" value="EP450I"/>
</dbReference>
<evidence type="ECO:0000256" key="6">
    <source>
        <dbReference type="RuleBase" id="RU000461"/>
    </source>
</evidence>
<evidence type="ECO:0000313" key="8">
    <source>
        <dbReference type="EMBL" id="PKC06848.1"/>
    </source>
</evidence>
<keyword evidence="7" id="KW-0472">Membrane</keyword>
<evidence type="ECO:0000256" key="7">
    <source>
        <dbReference type="SAM" id="Phobius"/>
    </source>
</evidence>
<keyword evidence="4 5" id="KW-0408">Iron</keyword>
<dbReference type="EMBL" id="LLXJ01000708">
    <property type="protein sequence ID" value="PKC06848.1"/>
    <property type="molecule type" value="Genomic_DNA"/>
</dbReference>
<comment type="cofactor">
    <cofactor evidence="1 5">
        <name>heme</name>
        <dbReference type="ChEBI" id="CHEBI:30413"/>
    </cofactor>
</comment>
<dbReference type="PRINTS" id="PR00385">
    <property type="entry name" value="P450"/>
</dbReference>
<keyword evidence="3 5" id="KW-0479">Metal-binding</keyword>
<dbReference type="SUPFAM" id="SSF48264">
    <property type="entry name" value="Cytochrome P450"/>
    <property type="match status" value="1"/>
</dbReference>
<evidence type="ECO:0000256" key="4">
    <source>
        <dbReference type="ARBA" id="ARBA00023004"/>
    </source>
</evidence>
<dbReference type="InterPro" id="IPR001128">
    <property type="entry name" value="Cyt_P450"/>
</dbReference>
<dbReference type="InterPro" id="IPR002401">
    <property type="entry name" value="Cyt_P450_E_grp-I"/>
</dbReference>
<dbReference type="InterPro" id="IPR050121">
    <property type="entry name" value="Cytochrome_P450_monoxygenase"/>
</dbReference>